<name>A0ABV9U4M7_9ACTN</name>
<dbReference type="PANTHER" id="PTHR12561:SF3">
    <property type="entry name" value="LIPOYLTRANSFERASE 1, MITOCHONDRIAL"/>
    <property type="match status" value="1"/>
</dbReference>
<sequence length="333" mass="34898">MLSMIVDDVREPAWNLALDEALARVPGPRGGRRPAPRRRGRPGRPGSVPPQRPGVPSHGAAPYGVPPYGVSPYGVPSGRTAAERSVPVLRVWQNAPSVVIGRFQNVEEVVDLAACARDGVRVVRRASGGGAVYTDSGTLLFSLVRRPRPGERRISPDAPDLDVLVRTALGRLGYPPDVLASGGLGGKAGAGLSGKAGGGLGGNAGGIVQVAWLHARDAVLTHLAVHVTPINAYGPVYLMPPDGGTARGRNPPPSEVSGRHTLADLGAPITLDTVRAAVLSEIMDVYGIARTRRPDPEEQALRDHLYSVRYGDVTWNLSGPAGPRRAAREFTGG</sequence>
<dbReference type="InterPro" id="IPR045864">
    <property type="entry name" value="aa-tRNA-synth_II/BPL/LPL"/>
</dbReference>
<feature type="compositionally biased region" description="Basic residues" evidence="2">
    <location>
        <begin position="30"/>
        <end position="42"/>
    </location>
</feature>
<feature type="domain" description="BPL/LPL catalytic" evidence="3">
    <location>
        <begin position="83"/>
        <end position="290"/>
    </location>
</feature>
<dbReference type="Gene3D" id="3.30.930.10">
    <property type="entry name" value="Bira Bifunctional Protein, Domain 2"/>
    <property type="match status" value="1"/>
</dbReference>
<dbReference type="EMBL" id="JBHSIT010000008">
    <property type="protein sequence ID" value="MFC4910796.1"/>
    <property type="molecule type" value="Genomic_DNA"/>
</dbReference>
<feature type="region of interest" description="Disordered" evidence="2">
    <location>
        <begin position="21"/>
        <end position="63"/>
    </location>
</feature>
<dbReference type="InterPro" id="IPR004562">
    <property type="entry name" value="LipoylTrfase_LipoateP_Ligase"/>
</dbReference>
<dbReference type="Proteomes" id="UP001595872">
    <property type="component" value="Unassembled WGS sequence"/>
</dbReference>
<evidence type="ECO:0000256" key="2">
    <source>
        <dbReference type="SAM" id="MobiDB-lite"/>
    </source>
</evidence>
<dbReference type="InterPro" id="IPR004143">
    <property type="entry name" value="BPL_LPL_catalytic"/>
</dbReference>
<dbReference type="PANTHER" id="PTHR12561">
    <property type="entry name" value="LIPOATE-PROTEIN LIGASE"/>
    <property type="match status" value="1"/>
</dbReference>
<accession>A0ABV9U4M7</accession>
<protein>
    <submittedName>
        <fullName evidence="4">Biotin/lipoate A/B protein ligase family protein</fullName>
    </submittedName>
</protein>
<evidence type="ECO:0000313" key="5">
    <source>
        <dbReference type="Proteomes" id="UP001595872"/>
    </source>
</evidence>
<gene>
    <name evidence="4" type="ORF">ACFPCY_26015</name>
</gene>
<comment type="pathway">
    <text evidence="1">Protein modification; protein lipoylation via exogenous pathway; protein N(6)-(lipoyl)lysine from lipoate: step 2/2.</text>
</comment>
<dbReference type="PROSITE" id="PS51733">
    <property type="entry name" value="BPL_LPL_CATALYTIC"/>
    <property type="match status" value="1"/>
</dbReference>
<dbReference type="SUPFAM" id="SSF55681">
    <property type="entry name" value="Class II aaRS and biotin synthetases"/>
    <property type="match status" value="1"/>
</dbReference>
<organism evidence="4 5">
    <name type="scientific">Actinomadura gamaensis</name>
    <dbReference type="NCBI Taxonomy" id="1763541"/>
    <lineage>
        <taxon>Bacteria</taxon>
        <taxon>Bacillati</taxon>
        <taxon>Actinomycetota</taxon>
        <taxon>Actinomycetes</taxon>
        <taxon>Streptosporangiales</taxon>
        <taxon>Thermomonosporaceae</taxon>
        <taxon>Actinomadura</taxon>
    </lineage>
</organism>
<evidence type="ECO:0000256" key="1">
    <source>
        <dbReference type="ARBA" id="ARBA00005085"/>
    </source>
</evidence>
<keyword evidence="4" id="KW-0436">Ligase</keyword>
<evidence type="ECO:0000259" key="3">
    <source>
        <dbReference type="PROSITE" id="PS51733"/>
    </source>
</evidence>
<evidence type="ECO:0000313" key="4">
    <source>
        <dbReference type="EMBL" id="MFC4910796.1"/>
    </source>
</evidence>
<dbReference type="GO" id="GO:0016874">
    <property type="term" value="F:ligase activity"/>
    <property type="evidence" value="ECO:0007669"/>
    <property type="project" value="UniProtKB-KW"/>
</dbReference>
<dbReference type="Pfam" id="PF21948">
    <property type="entry name" value="LplA-B_cat"/>
    <property type="match status" value="1"/>
</dbReference>
<keyword evidence="5" id="KW-1185">Reference proteome</keyword>
<proteinExistence type="predicted"/>
<dbReference type="RefSeq" id="WP_378259453.1">
    <property type="nucleotide sequence ID" value="NZ_JBHSIT010000008.1"/>
</dbReference>
<comment type="caution">
    <text evidence="4">The sequence shown here is derived from an EMBL/GenBank/DDBJ whole genome shotgun (WGS) entry which is preliminary data.</text>
</comment>
<reference evidence="5" key="1">
    <citation type="journal article" date="2019" name="Int. J. Syst. Evol. Microbiol.">
        <title>The Global Catalogue of Microorganisms (GCM) 10K type strain sequencing project: providing services to taxonomists for standard genome sequencing and annotation.</title>
        <authorList>
            <consortium name="The Broad Institute Genomics Platform"/>
            <consortium name="The Broad Institute Genome Sequencing Center for Infectious Disease"/>
            <person name="Wu L."/>
            <person name="Ma J."/>
        </authorList>
    </citation>
    <scope>NUCLEOTIDE SEQUENCE [LARGE SCALE GENOMIC DNA]</scope>
    <source>
        <strain evidence="5">KLKA75</strain>
    </source>
</reference>